<protein>
    <recommendedName>
        <fullName evidence="1">Tudor domain-containing protein</fullName>
    </recommendedName>
</protein>
<evidence type="ECO:0000313" key="6">
    <source>
        <dbReference type="Proteomes" id="UP000054995"/>
    </source>
</evidence>
<evidence type="ECO:0000313" key="5">
    <source>
        <dbReference type="Proteomes" id="UP000054815"/>
    </source>
</evidence>
<name>A0A0V0XLF1_TRIPS</name>
<dbReference type="EMBL" id="JYDU01000221">
    <property type="protein sequence ID" value="KRX88804.1"/>
    <property type="molecule type" value="Genomic_DNA"/>
</dbReference>
<dbReference type="Gene3D" id="2.30.30.140">
    <property type="match status" value="1"/>
</dbReference>
<dbReference type="STRING" id="6337.A0A0V0XLF1"/>
<dbReference type="InterPro" id="IPR002999">
    <property type="entry name" value="Tudor"/>
</dbReference>
<dbReference type="PANTHER" id="PTHR16442">
    <property type="entry name" value="RING FINGER PROTEIN 17"/>
    <property type="match status" value="1"/>
</dbReference>
<organism evidence="3 5">
    <name type="scientific">Trichinella pseudospiralis</name>
    <name type="common">Parasitic roundworm</name>
    <dbReference type="NCBI Taxonomy" id="6337"/>
    <lineage>
        <taxon>Eukaryota</taxon>
        <taxon>Metazoa</taxon>
        <taxon>Ecdysozoa</taxon>
        <taxon>Nematoda</taxon>
        <taxon>Enoplea</taxon>
        <taxon>Dorylaimia</taxon>
        <taxon>Trichinellida</taxon>
        <taxon>Trichinellidae</taxon>
        <taxon>Trichinella</taxon>
    </lineage>
</organism>
<dbReference type="Proteomes" id="UP000054815">
    <property type="component" value="Unassembled WGS sequence"/>
</dbReference>
<dbReference type="EMBL" id="JYDT01000198">
    <property type="protein sequence ID" value="KRY81914.1"/>
    <property type="molecule type" value="Genomic_DNA"/>
</dbReference>
<gene>
    <name evidence="4" type="ORF">T4D_15470</name>
    <name evidence="2" type="ORF">T4E_8537</name>
    <name evidence="3" type="ORF">T4E_8872</name>
</gene>
<dbReference type="OrthoDB" id="5916221at2759"/>
<proteinExistence type="predicted"/>
<dbReference type="EMBL" id="JYDU01000221">
    <property type="protein sequence ID" value="KRX88798.1"/>
    <property type="molecule type" value="Genomic_DNA"/>
</dbReference>
<evidence type="ECO:0000313" key="2">
    <source>
        <dbReference type="EMBL" id="KRX88798.1"/>
    </source>
</evidence>
<keyword evidence="6" id="KW-1185">Reference proteome</keyword>
<dbReference type="SUPFAM" id="SSF63748">
    <property type="entry name" value="Tudor/PWWP/MBT"/>
    <property type="match status" value="1"/>
</dbReference>
<evidence type="ECO:0000313" key="4">
    <source>
        <dbReference type="EMBL" id="KRY81914.1"/>
    </source>
</evidence>
<dbReference type="Proteomes" id="UP000054995">
    <property type="component" value="Unassembled WGS sequence"/>
</dbReference>
<feature type="domain" description="Tudor" evidence="1">
    <location>
        <begin position="40"/>
        <end position="158"/>
    </location>
</feature>
<dbReference type="PANTHER" id="PTHR16442:SF1">
    <property type="entry name" value="RING FINGER PROTEIN 17"/>
    <property type="match status" value="1"/>
</dbReference>
<dbReference type="Pfam" id="PF00567">
    <property type="entry name" value="TUDOR"/>
    <property type="match status" value="1"/>
</dbReference>
<comment type="caution">
    <text evidence="3">The sequence shown here is derived from an EMBL/GenBank/DDBJ whole genome shotgun (WGS) entry which is preliminary data.</text>
</comment>
<reference evidence="5 6" key="1">
    <citation type="submission" date="2015-01" db="EMBL/GenBank/DDBJ databases">
        <title>Evolution of Trichinella species and genotypes.</title>
        <authorList>
            <person name="Korhonen P.K."/>
            <person name="Edoardo P."/>
            <person name="Giuseppe L.R."/>
            <person name="Gasser R.B."/>
        </authorList>
    </citation>
    <scope>NUCLEOTIDE SEQUENCE [LARGE SCALE GENOMIC DNA]</scope>
    <source>
        <strain evidence="3">ISS141</strain>
        <strain evidence="4">ISS470</strain>
    </source>
</reference>
<sequence length="250" mass="29388">MASSLDKVYDNDTASFYKGQNDLRNYFAFGKPLHEHTRLRAILSNWSTPGNFHVNFVIFKRKQEEMERRMDMVYKRTENLSHLNFDSIVGNDTMGLPVAVWENGKWQRGKIASEPQNSLLVFLVDVGYQVLVPLKRIRPLFREFSELPPLAFNCYLQGLEMRNVNEYLMQKLDIVMKENKEFDCEISSWDDIMFLPVNMYERGSPLDVIHVHLSSYFERKEARLAQQKRDQARHLAQQISDDELDIDDSI</sequence>
<accession>A0A0V0XLF1</accession>
<evidence type="ECO:0000259" key="1">
    <source>
        <dbReference type="Pfam" id="PF00567"/>
    </source>
</evidence>
<dbReference type="AlphaFoldDB" id="A0A0V0XLF1"/>
<evidence type="ECO:0000313" key="3">
    <source>
        <dbReference type="EMBL" id="KRX88804.1"/>
    </source>
</evidence>